<name>A0A8J5ILS7_9STRA</name>
<dbReference type="EMBL" id="JAENGY010001198">
    <property type="protein sequence ID" value="KAG6951458.1"/>
    <property type="molecule type" value="Genomic_DNA"/>
</dbReference>
<evidence type="ECO:0000313" key="2">
    <source>
        <dbReference type="Proteomes" id="UP000709295"/>
    </source>
</evidence>
<dbReference type="Proteomes" id="UP000709295">
    <property type="component" value="Unassembled WGS sequence"/>
</dbReference>
<dbReference type="AlphaFoldDB" id="A0A8J5ILS7"/>
<proteinExistence type="predicted"/>
<keyword evidence="2" id="KW-1185">Reference proteome</keyword>
<gene>
    <name evidence="1" type="ORF">JG688_00013725</name>
</gene>
<evidence type="ECO:0000313" key="1">
    <source>
        <dbReference type="EMBL" id="KAG6951458.1"/>
    </source>
</evidence>
<comment type="caution">
    <text evidence="1">The sequence shown here is derived from an EMBL/GenBank/DDBJ whole genome shotgun (WGS) entry which is preliminary data.</text>
</comment>
<reference evidence="1" key="1">
    <citation type="submission" date="2021-01" db="EMBL/GenBank/DDBJ databases">
        <title>Phytophthora aleatoria, a newly-described species from Pinus radiata is distinct from Phytophthora cactorum isolates based on comparative genomics.</title>
        <authorList>
            <person name="Mcdougal R."/>
            <person name="Panda P."/>
            <person name="Williams N."/>
            <person name="Studholme D.J."/>
        </authorList>
    </citation>
    <scope>NUCLEOTIDE SEQUENCE</scope>
    <source>
        <strain evidence="1">NZFS 4037</strain>
    </source>
</reference>
<organism evidence="1 2">
    <name type="scientific">Phytophthora aleatoria</name>
    <dbReference type="NCBI Taxonomy" id="2496075"/>
    <lineage>
        <taxon>Eukaryota</taxon>
        <taxon>Sar</taxon>
        <taxon>Stramenopiles</taxon>
        <taxon>Oomycota</taxon>
        <taxon>Peronosporomycetes</taxon>
        <taxon>Peronosporales</taxon>
        <taxon>Peronosporaceae</taxon>
        <taxon>Phytophthora</taxon>
    </lineage>
</organism>
<protein>
    <submittedName>
        <fullName evidence="1">Uncharacterized protein</fullName>
    </submittedName>
</protein>
<sequence>MRVVQRTRGEWNGGVTYKIHEHEPTTCMCHRYAAALGYANTQVGEAMDATFEEEIPERQSKHPHKQKSSSQICLCSIRIEWRSFTSASAINTQFTTIWFYTIFSRGAVAMSQSLGRQVRPLC</sequence>
<accession>A0A8J5ILS7</accession>